<dbReference type="InterPro" id="IPR036116">
    <property type="entry name" value="FN3_sf"/>
</dbReference>
<keyword evidence="4" id="KW-1185">Reference proteome</keyword>
<dbReference type="InterPro" id="IPR050991">
    <property type="entry name" value="ECM_Regulatory_Proteins"/>
</dbReference>
<dbReference type="Pfam" id="PF00041">
    <property type="entry name" value="fn3"/>
    <property type="match status" value="4"/>
</dbReference>
<name>A0A7J7JXC1_BUGNE</name>
<organism evidence="3 4">
    <name type="scientific">Bugula neritina</name>
    <name type="common">Brown bryozoan</name>
    <name type="synonym">Sertularia neritina</name>
    <dbReference type="NCBI Taxonomy" id="10212"/>
    <lineage>
        <taxon>Eukaryota</taxon>
        <taxon>Metazoa</taxon>
        <taxon>Spiralia</taxon>
        <taxon>Lophotrochozoa</taxon>
        <taxon>Bryozoa</taxon>
        <taxon>Gymnolaemata</taxon>
        <taxon>Cheilostomatida</taxon>
        <taxon>Flustrina</taxon>
        <taxon>Buguloidea</taxon>
        <taxon>Bugulidae</taxon>
        <taxon>Bugula</taxon>
    </lineage>
</organism>
<evidence type="ECO:0000256" key="1">
    <source>
        <dbReference type="ARBA" id="ARBA00022737"/>
    </source>
</evidence>
<dbReference type="OrthoDB" id="6381660at2759"/>
<dbReference type="Gene3D" id="2.60.40.10">
    <property type="entry name" value="Immunoglobulins"/>
    <property type="match status" value="5"/>
</dbReference>
<dbReference type="PROSITE" id="PS50853">
    <property type="entry name" value="FN3"/>
    <property type="match status" value="4"/>
</dbReference>
<keyword evidence="1" id="KW-0677">Repeat</keyword>
<dbReference type="EMBL" id="VXIV02001694">
    <property type="protein sequence ID" value="KAF6030535.1"/>
    <property type="molecule type" value="Genomic_DNA"/>
</dbReference>
<dbReference type="CDD" id="cd00063">
    <property type="entry name" value="FN3"/>
    <property type="match status" value="4"/>
</dbReference>
<comment type="caution">
    <text evidence="3">The sequence shown here is derived from an EMBL/GenBank/DDBJ whole genome shotgun (WGS) entry which is preliminary data.</text>
</comment>
<evidence type="ECO:0000259" key="2">
    <source>
        <dbReference type="PROSITE" id="PS50853"/>
    </source>
</evidence>
<dbReference type="Proteomes" id="UP000593567">
    <property type="component" value="Unassembled WGS sequence"/>
</dbReference>
<gene>
    <name evidence="3" type="ORF">EB796_011154</name>
</gene>
<proteinExistence type="predicted"/>
<feature type="domain" description="Fibronectin type-III" evidence="2">
    <location>
        <begin position="162"/>
        <end position="257"/>
    </location>
</feature>
<sequence>MVTFCIILCCTELCGDRNSPLDIPDKTVRTYTLQGATRGRVYTVSIQAYVNTTSDSVQSGWVDFNEVEPGLSSPENLTITERRDTSVTLKWDESVGMADISYYEVNYTDSDNKRTSGNTTGPLIIANLTEGRGYTFVVKSVSSTGKRSPPSNEVKYTVAPTKLESVEVQIPPGSSMLNSTWSLGSGRRDGFETVLFTPEGNITDTVSGSTTFKEFSSLSPDTIYSFTVRAQAADVERPGSYKYSNYTERVDVTTDEDKPDQVTDLAATGATSSSVTLTWNKPVQENGVVVAYVIQTILLSNSICVGSTLISCEDCRRREYNYMAAIDEKVVECTNRLDDVIKKSADFSSISYTVTELTAFTNYTFVVWAFNTKEPSLKEENATTLEKSPNAPDTVNILSYTHSSIYINWTSVSSEGVGVIESYRVSVLLSHTASIDISADDPLAYNITGLEPYTEYTVSVQAKTSASYSALRDIHQITKQYLPTKPRLVNNPSAGIDTSGSTKSPYIDISWKEPIPPNGVITGYLIQWKEVLNPPSSGAETKEVDSTARSYRITSGLSHNKKYTVSIQARTEYLQNSPVGWGKTATRTVSTLQSTPTAVPKVSDAVKEQLSVKKTN</sequence>
<dbReference type="AlphaFoldDB" id="A0A7J7JXC1"/>
<dbReference type="PANTHER" id="PTHR46708">
    <property type="entry name" value="TENASCIN"/>
    <property type="match status" value="1"/>
</dbReference>
<dbReference type="SUPFAM" id="SSF49265">
    <property type="entry name" value="Fibronectin type III"/>
    <property type="match status" value="4"/>
</dbReference>
<dbReference type="InterPro" id="IPR003961">
    <property type="entry name" value="FN3_dom"/>
</dbReference>
<protein>
    <submittedName>
        <fullName evidence="3">PTPRQ</fullName>
    </submittedName>
</protein>
<dbReference type="SMART" id="SM00060">
    <property type="entry name" value="FN3"/>
    <property type="match status" value="5"/>
</dbReference>
<dbReference type="PANTHER" id="PTHR46708:SF2">
    <property type="entry name" value="FIBRONECTIN TYPE-III DOMAIN-CONTAINING PROTEIN"/>
    <property type="match status" value="1"/>
</dbReference>
<evidence type="ECO:0000313" key="4">
    <source>
        <dbReference type="Proteomes" id="UP000593567"/>
    </source>
</evidence>
<accession>A0A7J7JXC1</accession>
<feature type="domain" description="Fibronectin type-III" evidence="2">
    <location>
        <begin position="391"/>
        <end position="487"/>
    </location>
</feature>
<feature type="domain" description="Fibronectin type-III" evidence="2">
    <location>
        <begin position="492"/>
        <end position="591"/>
    </location>
</feature>
<dbReference type="InterPro" id="IPR013783">
    <property type="entry name" value="Ig-like_fold"/>
</dbReference>
<feature type="domain" description="Fibronectin type-III" evidence="2">
    <location>
        <begin position="73"/>
        <end position="161"/>
    </location>
</feature>
<evidence type="ECO:0000313" key="3">
    <source>
        <dbReference type="EMBL" id="KAF6030535.1"/>
    </source>
</evidence>
<reference evidence="3" key="1">
    <citation type="submission" date="2020-06" db="EMBL/GenBank/DDBJ databases">
        <title>Draft genome of Bugula neritina, a colonial animal packing powerful symbionts and potential medicines.</title>
        <authorList>
            <person name="Rayko M."/>
        </authorList>
    </citation>
    <scope>NUCLEOTIDE SEQUENCE [LARGE SCALE GENOMIC DNA]</scope>
    <source>
        <strain evidence="3">Kwan_BN1</strain>
    </source>
</reference>